<proteinExistence type="predicted"/>
<organism evidence="1">
    <name type="scientific">Siphoviridae sp. ctZHD14</name>
    <dbReference type="NCBI Taxonomy" id="2827891"/>
    <lineage>
        <taxon>Viruses</taxon>
        <taxon>Duplodnaviria</taxon>
        <taxon>Heunggongvirae</taxon>
        <taxon>Uroviricota</taxon>
        <taxon>Caudoviricetes</taxon>
    </lineage>
</organism>
<dbReference type="EMBL" id="BK032687">
    <property type="protein sequence ID" value="DAF55263.1"/>
    <property type="molecule type" value="Genomic_DNA"/>
</dbReference>
<name>A0A8S5SX46_9CAUD</name>
<reference evidence="1" key="1">
    <citation type="journal article" date="2021" name="Proc. Natl. Acad. Sci. U.S.A.">
        <title>A Catalog of Tens of Thousands of Viruses from Human Metagenomes Reveals Hidden Associations with Chronic Diseases.</title>
        <authorList>
            <person name="Tisza M.J."/>
            <person name="Buck C.B."/>
        </authorList>
    </citation>
    <scope>NUCLEOTIDE SEQUENCE</scope>
    <source>
        <strain evidence="1">CtZHD14</strain>
    </source>
</reference>
<protein>
    <submittedName>
        <fullName evidence="1">Uncharacterized protein</fullName>
    </submittedName>
</protein>
<evidence type="ECO:0000313" key="1">
    <source>
        <dbReference type="EMBL" id="DAF55263.1"/>
    </source>
</evidence>
<accession>A0A8S5SX46</accession>
<sequence length="137" mass="15141">MATNKNTFTNAEAMTLVSKLLEVTPDETLEELTDKPVNDLREKIAHMVEVSQPKARKREESPAAKANKAKAVECEKIILAANKPVDWKYVAERCNGITSSQKATAILGYAISNGNIERVQIKGKVYYQQTGISSTEE</sequence>